<name>A0A5C3Q346_9AGAR</name>
<keyword evidence="2" id="KW-1185">Reference proteome</keyword>
<dbReference type="EMBL" id="ML178859">
    <property type="protein sequence ID" value="TFK96504.1"/>
    <property type="molecule type" value="Genomic_DNA"/>
</dbReference>
<protein>
    <recommendedName>
        <fullName evidence="3">F-box domain-containing protein</fullName>
    </recommendedName>
</protein>
<dbReference type="SUPFAM" id="SSF52047">
    <property type="entry name" value="RNI-like"/>
    <property type="match status" value="1"/>
</dbReference>
<dbReference type="InterPro" id="IPR032675">
    <property type="entry name" value="LRR_dom_sf"/>
</dbReference>
<evidence type="ECO:0008006" key="3">
    <source>
        <dbReference type="Google" id="ProtNLM"/>
    </source>
</evidence>
<dbReference type="AlphaFoldDB" id="A0A5C3Q346"/>
<sequence>MSTIRSAPAPIDYDRSTADLLLNNGYRLGELVLSGALDPDWVGDGAPYFANLHTLSLDYNELRIGHGWLDIPLLFKEASNIRPLSLRWVTVRTSQELHWASSLTYLHLHAFSAPSRVFLDILSSMPCLQELHADQCQSAYGPLPQAGRFLDLPSLRKADITTSVFGQENDERALVHTQKTIGRLIAPRLKDLAPQDIEGTQTDDLCRFVQSASASLTSLILDIGNDDNGHSILKLVVPMLDNFSSLRTLKISNHTPSSSTASSAAILGLF</sequence>
<proteinExistence type="predicted"/>
<evidence type="ECO:0000313" key="2">
    <source>
        <dbReference type="Proteomes" id="UP000305067"/>
    </source>
</evidence>
<reference evidence="1 2" key="1">
    <citation type="journal article" date="2019" name="Nat. Ecol. Evol.">
        <title>Megaphylogeny resolves global patterns of mushroom evolution.</title>
        <authorList>
            <person name="Varga T."/>
            <person name="Krizsan K."/>
            <person name="Foldi C."/>
            <person name="Dima B."/>
            <person name="Sanchez-Garcia M."/>
            <person name="Sanchez-Ramirez S."/>
            <person name="Szollosi G.J."/>
            <person name="Szarkandi J.G."/>
            <person name="Papp V."/>
            <person name="Albert L."/>
            <person name="Andreopoulos W."/>
            <person name="Angelini C."/>
            <person name="Antonin V."/>
            <person name="Barry K.W."/>
            <person name="Bougher N.L."/>
            <person name="Buchanan P."/>
            <person name="Buyck B."/>
            <person name="Bense V."/>
            <person name="Catcheside P."/>
            <person name="Chovatia M."/>
            <person name="Cooper J."/>
            <person name="Damon W."/>
            <person name="Desjardin D."/>
            <person name="Finy P."/>
            <person name="Geml J."/>
            <person name="Haridas S."/>
            <person name="Hughes K."/>
            <person name="Justo A."/>
            <person name="Karasinski D."/>
            <person name="Kautmanova I."/>
            <person name="Kiss B."/>
            <person name="Kocsube S."/>
            <person name="Kotiranta H."/>
            <person name="LaButti K.M."/>
            <person name="Lechner B.E."/>
            <person name="Liimatainen K."/>
            <person name="Lipzen A."/>
            <person name="Lukacs Z."/>
            <person name="Mihaltcheva S."/>
            <person name="Morgado L.N."/>
            <person name="Niskanen T."/>
            <person name="Noordeloos M.E."/>
            <person name="Ohm R.A."/>
            <person name="Ortiz-Santana B."/>
            <person name="Ovrebo C."/>
            <person name="Racz N."/>
            <person name="Riley R."/>
            <person name="Savchenko A."/>
            <person name="Shiryaev A."/>
            <person name="Soop K."/>
            <person name="Spirin V."/>
            <person name="Szebenyi C."/>
            <person name="Tomsovsky M."/>
            <person name="Tulloss R.E."/>
            <person name="Uehling J."/>
            <person name="Grigoriev I.V."/>
            <person name="Vagvolgyi C."/>
            <person name="Papp T."/>
            <person name="Martin F.M."/>
            <person name="Miettinen O."/>
            <person name="Hibbett D.S."/>
            <person name="Nagy L.G."/>
        </authorList>
    </citation>
    <scope>NUCLEOTIDE SEQUENCE [LARGE SCALE GENOMIC DNA]</scope>
    <source>
        <strain evidence="1 2">CBS 309.79</strain>
    </source>
</reference>
<dbReference type="Proteomes" id="UP000305067">
    <property type="component" value="Unassembled WGS sequence"/>
</dbReference>
<gene>
    <name evidence="1" type="ORF">BDV98DRAFT_597552</name>
</gene>
<organism evidence="1 2">
    <name type="scientific">Pterulicium gracile</name>
    <dbReference type="NCBI Taxonomy" id="1884261"/>
    <lineage>
        <taxon>Eukaryota</taxon>
        <taxon>Fungi</taxon>
        <taxon>Dikarya</taxon>
        <taxon>Basidiomycota</taxon>
        <taxon>Agaricomycotina</taxon>
        <taxon>Agaricomycetes</taxon>
        <taxon>Agaricomycetidae</taxon>
        <taxon>Agaricales</taxon>
        <taxon>Pleurotineae</taxon>
        <taxon>Pterulaceae</taxon>
        <taxon>Pterulicium</taxon>
    </lineage>
</organism>
<dbReference type="OrthoDB" id="1600340at2759"/>
<evidence type="ECO:0000313" key="1">
    <source>
        <dbReference type="EMBL" id="TFK96504.1"/>
    </source>
</evidence>
<accession>A0A5C3Q346</accession>
<dbReference type="Gene3D" id="3.80.10.10">
    <property type="entry name" value="Ribonuclease Inhibitor"/>
    <property type="match status" value="1"/>
</dbReference>